<feature type="region of interest" description="Disordered" evidence="1">
    <location>
        <begin position="1"/>
        <end position="23"/>
    </location>
</feature>
<dbReference type="Proteomes" id="UP000699462">
    <property type="component" value="Unassembled WGS sequence"/>
</dbReference>
<dbReference type="AlphaFoldDB" id="A0A8T0DTT7"/>
<dbReference type="EMBL" id="JTDF01001033">
    <property type="protein sequence ID" value="KAF8570592.1"/>
    <property type="molecule type" value="Genomic_DNA"/>
</dbReference>
<accession>A0A8T0DTT7</accession>
<organism evidence="2 3">
    <name type="scientific">Paragonimus westermani</name>
    <dbReference type="NCBI Taxonomy" id="34504"/>
    <lineage>
        <taxon>Eukaryota</taxon>
        <taxon>Metazoa</taxon>
        <taxon>Spiralia</taxon>
        <taxon>Lophotrochozoa</taxon>
        <taxon>Platyhelminthes</taxon>
        <taxon>Trematoda</taxon>
        <taxon>Digenea</taxon>
        <taxon>Plagiorchiida</taxon>
        <taxon>Troglotremata</taxon>
        <taxon>Troglotrematidae</taxon>
        <taxon>Paragonimus</taxon>
    </lineage>
</organism>
<evidence type="ECO:0000313" key="2">
    <source>
        <dbReference type="EMBL" id="KAF8570592.1"/>
    </source>
</evidence>
<dbReference type="OrthoDB" id="10418139at2759"/>
<protein>
    <submittedName>
        <fullName evidence="2">Uncharacterized protein</fullName>
    </submittedName>
</protein>
<keyword evidence="3" id="KW-1185">Reference proteome</keyword>
<reference evidence="2 3" key="1">
    <citation type="submission" date="2019-07" db="EMBL/GenBank/DDBJ databases">
        <title>Annotation for the trematode Paragonimus westermani.</title>
        <authorList>
            <person name="Choi Y.-J."/>
        </authorList>
    </citation>
    <scope>NUCLEOTIDE SEQUENCE [LARGE SCALE GENOMIC DNA]</scope>
    <source>
        <strain evidence="2">180907_Pwestermani</strain>
    </source>
</reference>
<evidence type="ECO:0000313" key="3">
    <source>
        <dbReference type="Proteomes" id="UP000699462"/>
    </source>
</evidence>
<evidence type="ECO:0000256" key="1">
    <source>
        <dbReference type="SAM" id="MobiDB-lite"/>
    </source>
</evidence>
<comment type="caution">
    <text evidence="2">The sequence shown here is derived from an EMBL/GenBank/DDBJ whole genome shotgun (WGS) entry which is preliminary data.</text>
</comment>
<name>A0A8T0DTT7_9TREM</name>
<proteinExistence type="predicted"/>
<gene>
    <name evidence="2" type="ORF">P879_01433</name>
</gene>
<sequence length="80" mass="8827">MTTESTLGTSTHSLVLPTESAQDNELLQSKHACTLTDRRSLDTSRPRSLKHPGIHSKPVWTAILEDKVKKKPAVVSYDSV</sequence>